<evidence type="ECO:0000256" key="3">
    <source>
        <dbReference type="ARBA" id="ARBA00023242"/>
    </source>
</evidence>
<evidence type="ECO:0000313" key="6">
    <source>
        <dbReference type="EMBL" id="TID15012.1"/>
    </source>
</evidence>
<proteinExistence type="predicted"/>
<dbReference type="InterPro" id="IPR059141">
    <property type="entry name" value="Beta-prop_Nup120_160"/>
</dbReference>
<feature type="domain" description="Nucleoporin Nup120/160 beta-propeller" evidence="4">
    <location>
        <begin position="65"/>
        <end position="326"/>
    </location>
</feature>
<evidence type="ECO:0000259" key="5">
    <source>
        <dbReference type="Pfam" id="PF23354"/>
    </source>
</evidence>
<feature type="domain" description="NUP160 middle TPR" evidence="5">
    <location>
        <begin position="689"/>
        <end position="880"/>
    </location>
</feature>
<dbReference type="Pfam" id="PF11715">
    <property type="entry name" value="Beta-prop_Nup120_160"/>
    <property type="match status" value="1"/>
</dbReference>
<comment type="caution">
    <text evidence="6">The sequence shown here is derived from an EMBL/GenBank/DDBJ whole genome shotgun (WGS) entry which is preliminary data.</text>
</comment>
<dbReference type="GO" id="GO:0017056">
    <property type="term" value="F:structural constituent of nuclear pore"/>
    <property type="evidence" value="ECO:0007669"/>
    <property type="project" value="TreeGrafter"/>
</dbReference>
<dbReference type="Proteomes" id="UP000307173">
    <property type="component" value="Unassembled WGS sequence"/>
</dbReference>
<evidence type="ECO:0000313" key="7">
    <source>
        <dbReference type="Proteomes" id="UP000307173"/>
    </source>
</evidence>
<dbReference type="OrthoDB" id="67716at2759"/>
<dbReference type="InterPro" id="IPR021717">
    <property type="entry name" value="Nucleoporin_Nup160"/>
</dbReference>
<name>A0A4T0WVY5_9ASCO</name>
<evidence type="ECO:0000259" key="4">
    <source>
        <dbReference type="Pfam" id="PF11715"/>
    </source>
</evidence>
<comment type="subcellular location">
    <subcellularLocation>
        <location evidence="1">Nucleus</location>
    </subcellularLocation>
</comment>
<dbReference type="Pfam" id="PF23354">
    <property type="entry name" value="TPR_NUP160_120_M"/>
    <property type="match status" value="1"/>
</dbReference>
<dbReference type="EMBL" id="SELW01000657">
    <property type="protein sequence ID" value="TID15012.1"/>
    <property type="molecule type" value="Genomic_DNA"/>
</dbReference>
<keyword evidence="3" id="KW-0539">Nucleus</keyword>
<dbReference type="PANTHER" id="PTHR21286">
    <property type="entry name" value="NUCLEAR PORE COMPLEX PROTEIN NUP160"/>
    <property type="match status" value="1"/>
</dbReference>
<keyword evidence="2" id="KW-0813">Transport</keyword>
<accession>A0A4T0WVY5</accession>
<protein>
    <submittedName>
        <fullName evidence="6">Uncharacterized protein</fullName>
    </submittedName>
</protein>
<dbReference type="GO" id="GO:0005643">
    <property type="term" value="C:nuclear pore"/>
    <property type="evidence" value="ECO:0007669"/>
    <property type="project" value="TreeGrafter"/>
</dbReference>
<keyword evidence="7" id="KW-1185">Reference proteome</keyword>
<sequence length="933" mass="107407">MRSEVTIKNLEPSVCIELPSDIATTIRGDSQFFTPKVVVLKETELETQKAKFFNTTHEFGLFCIRIHSNSISVIPIQLNGYANPKLQSFNFKLPAGIINNCFCVSEVADTLVIGFILDVNILVTLKLPFNSFYNGLNENFNTWCKYHMPFPFDRRTPLYLHSLDYNKLLFSTVDAGLFLLHRYNPLSDFKLSTIANGSYLNSLKSKLFGTSSTIKFNDLSVAPNSIIDIVSISELIFVTLDVNKILKFWNVTKLNLVKEYNLNNTLDDSLHGAVVSPFFPTKIMKFINDKLYIFLSFDNYYINIFNLDNELNLDLVDRVIYENSTFVPVDYFINKSEIHIVSLSSDTYLIQTYMNGRWEKPINNTKFTEIKYKEFLQKVEHTDSSYAVKFIRNNFSADIINNATQLVHPNVEIEEVNNTPSDWIRFASICADLSTSESKIFAIVECDGFLILAKSCTFSVVKNLNKFELFYFEKENEAGKLTNLLLDYSKGYDGSRYEIENIFLSAGNKIMDDLFNNYISKISNESVVSQLLDQLSSIPSVTELMESLAFFTSDFTSSIASEYTSFNESFLHECLINNSVLGKKIIFGLLLVLDTIDYSEEVANLFTKLRKIYKTLNLIELVSQESTIAFIKLHLPKLYFKNNQISDIVNKVFDLLNSDCYAYFVVCETQDPSLFNYLNDSVTSILVKSLVLLETGRAAESKDLFIANPQICNIDLLSSKVFQRFERELSLLLTKDESQYFYNVAMLFDERKYYNQALEIAMRSMHSIETLNKIFQLALKVNNYRIAYDTIKEMDHEFRSSPLKSFIYKLLNENQYSLLIELDYNEDYDMVDELIVELASNCEDVAMSKKFYRLVYALRLKEGDFRGAVQALYAFGSRAKDYGNFLVMINLLKTLSPDDRWFVQDGRVITEEMLQEEYADIGSTDLKKLELVM</sequence>
<dbReference type="PANTHER" id="PTHR21286:SF0">
    <property type="entry name" value="NUCLEAR PORE COMPLEX PROTEIN NUP160"/>
    <property type="match status" value="1"/>
</dbReference>
<dbReference type="AlphaFoldDB" id="A0A4T0WVY5"/>
<dbReference type="STRING" id="52247.A0A4T0WVY5"/>
<dbReference type="InterPro" id="IPR056535">
    <property type="entry name" value="TPR_NUP160_M"/>
</dbReference>
<organism evidence="6 7">
    <name type="scientific">Pichia inconspicua</name>
    <dbReference type="NCBI Taxonomy" id="52247"/>
    <lineage>
        <taxon>Eukaryota</taxon>
        <taxon>Fungi</taxon>
        <taxon>Dikarya</taxon>
        <taxon>Ascomycota</taxon>
        <taxon>Saccharomycotina</taxon>
        <taxon>Pichiomycetes</taxon>
        <taxon>Pichiales</taxon>
        <taxon>Pichiaceae</taxon>
        <taxon>Pichia</taxon>
    </lineage>
</organism>
<reference evidence="6 7" key="1">
    <citation type="journal article" date="2019" name="Front. Genet.">
        <title>Whole-Genome Sequencing of the Opportunistic Yeast Pathogen Candida inconspicua Uncovers Its Hybrid Origin.</title>
        <authorList>
            <person name="Mixao V."/>
            <person name="Hansen A.P."/>
            <person name="Saus E."/>
            <person name="Boekhout T."/>
            <person name="Lass-Florl C."/>
            <person name="Gabaldon T."/>
        </authorList>
    </citation>
    <scope>NUCLEOTIDE SEQUENCE [LARGE SCALE GENOMIC DNA]</scope>
    <source>
        <strain evidence="6 7">CBS 180</strain>
    </source>
</reference>
<gene>
    <name evidence="6" type="ORF">CANINC_004683</name>
</gene>
<evidence type="ECO:0000256" key="2">
    <source>
        <dbReference type="ARBA" id="ARBA00022448"/>
    </source>
</evidence>
<evidence type="ECO:0000256" key="1">
    <source>
        <dbReference type="ARBA" id="ARBA00004123"/>
    </source>
</evidence>